<evidence type="ECO:0000259" key="1">
    <source>
        <dbReference type="Pfam" id="PF16242"/>
    </source>
</evidence>
<dbReference type="PANTHER" id="PTHR34818:SF1">
    <property type="entry name" value="PROTEIN BLI-3"/>
    <property type="match status" value="1"/>
</dbReference>
<comment type="caution">
    <text evidence="2">The sequence shown here is derived from an EMBL/GenBank/DDBJ whole genome shotgun (WGS) entry which is preliminary data.</text>
</comment>
<dbReference type="InterPro" id="IPR038725">
    <property type="entry name" value="YdaG_split_barrel_FMN-bd"/>
</dbReference>
<accession>A0ABV6RKZ1</accession>
<dbReference type="SUPFAM" id="SSF50475">
    <property type="entry name" value="FMN-binding split barrel"/>
    <property type="match status" value="1"/>
</dbReference>
<dbReference type="EMBL" id="JBHLTG010000001">
    <property type="protein sequence ID" value="MFC0677642.1"/>
    <property type="molecule type" value="Genomic_DNA"/>
</dbReference>
<reference evidence="2 3" key="1">
    <citation type="submission" date="2024-09" db="EMBL/GenBank/DDBJ databases">
        <authorList>
            <person name="Sun Q."/>
            <person name="Mori K."/>
        </authorList>
    </citation>
    <scope>NUCLEOTIDE SEQUENCE [LARGE SCALE GENOMIC DNA]</scope>
    <source>
        <strain evidence="2 3">KCTC 23076</strain>
    </source>
</reference>
<evidence type="ECO:0000313" key="3">
    <source>
        <dbReference type="Proteomes" id="UP001589896"/>
    </source>
</evidence>
<dbReference type="RefSeq" id="WP_386666422.1">
    <property type="nucleotide sequence ID" value="NZ_JBHLTG010000001.1"/>
</dbReference>
<feature type="domain" description="General stress protein FMN-binding split barrel" evidence="1">
    <location>
        <begin position="17"/>
        <end position="158"/>
    </location>
</feature>
<gene>
    <name evidence="2" type="ORF">ACFFGH_07270</name>
</gene>
<keyword evidence="3" id="KW-1185">Reference proteome</keyword>
<dbReference type="Pfam" id="PF16242">
    <property type="entry name" value="Pyrid_ox_like"/>
    <property type="match status" value="1"/>
</dbReference>
<sequence>MSHHDHTHADDREAGLKKLHDMIDDVEVAMLTGISADGRLLSRPLHTMDVDADGTLWFATAYDTEKVREIEANPQVNVSYESRGKGIYVSVSGRASIVRDRAIIDEKWSPGMSVFFKGGKDDPNLCLIRVDAESAEYWDGPSTAIGKGLYFLTTAVTRDPGNRMTENERIDLH</sequence>
<name>A0ABV6RKZ1_9GAMM</name>
<evidence type="ECO:0000313" key="2">
    <source>
        <dbReference type="EMBL" id="MFC0677642.1"/>
    </source>
</evidence>
<proteinExistence type="predicted"/>
<dbReference type="InterPro" id="IPR052917">
    <property type="entry name" value="Stress-Dev_Protein"/>
</dbReference>
<organism evidence="2 3">
    <name type="scientific">Lysobacter korlensis</name>
    <dbReference type="NCBI Taxonomy" id="553636"/>
    <lineage>
        <taxon>Bacteria</taxon>
        <taxon>Pseudomonadati</taxon>
        <taxon>Pseudomonadota</taxon>
        <taxon>Gammaproteobacteria</taxon>
        <taxon>Lysobacterales</taxon>
        <taxon>Lysobacteraceae</taxon>
        <taxon>Lysobacter</taxon>
    </lineage>
</organism>
<protein>
    <submittedName>
        <fullName evidence="2">Pyridoxamine 5'-phosphate oxidase family protein</fullName>
    </submittedName>
</protein>
<dbReference type="Proteomes" id="UP001589896">
    <property type="component" value="Unassembled WGS sequence"/>
</dbReference>
<dbReference type="Gene3D" id="2.30.110.10">
    <property type="entry name" value="Electron Transport, Fmn-binding Protein, Chain A"/>
    <property type="match status" value="1"/>
</dbReference>
<dbReference type="PANTHER" id="PTHR34818">
    <property type="entry name" value="PROTEIN BLI-3"/>
    <property type="match status" value="1"/>
</dbReference>
<dbReference type="InterPro" id="IPR012349">
    <property type="entry name" value="Split_barrel_FMN-bd"/>
</dbReference>